<keyword evidence="2" id="KW-1185">Reference proteome</keyword>
<proteinExistence type="predicted"/>
<evidence type="ECO:0000313" key="1">
    <source>
        <dbReference type="EMBL" id="GAA2725406.1"/>
    </source>
</evidence>
<protein>
    <submittedName>
        <fullName evidence="1">Uncharacterized protein</fullName>
    </submittedName>
</protein>
<name>A0ABN3U6V1_9ACTN</name>
<comment type="caution">
    <text evidence="1">The sequence shown here is derived from an EMBL/GenBank/DDBJ whole genome shotgun (WGS) entry which is preliminary data.</text>
</comment>
<gene>
    <name evidence="1" type="ORF">GCM10010315_57390</name>
</gene>
<sequence length="44" mass="5065">MGEDEQALQDFGALRRQKVLDRYGDTSPDTHLLRAQTAFLQFPQ</sequence>
<dbReference type="RefSeq" id="WP_344439571.1">
    <property type="nucleotide sequence ID" value="NZ_BAAASL010000030.1"/>
</dbReference>
<organism evidence="1 2">
    <name type="scientific">Streptomyces luteosporeus</name>
    <dbReference type="NCBI Taxonomy" id="173856"/>
    <lineage>
        <taxon>Bacteria</taxon>
        <taxon>Bacillati</taxon>
        <taxon>Actinomycetota</taxon>
        <taxon>Actinomycetes</taxon>
        <taxon>Kitasatosporales</taxon>
        <taxon>Streptomycetaceae</taxon>
        <taxon>Streptomyces</taxon>
    </lineage>
</organism>
<dbReference type="EMBL" id="BAAASL010000030">
    <property type="protein sequence ID" value="GAA2725406.1"/>
    <property type="molecule type" value="Genomic_DNA"/>
</dbReference>
<reference evidence="1 2" key="1">
    <citation type="journal article" date="2019" name="Int. J. Syst. Evol. Microbiol.">
        <title>The Global Catalogue of Microorganisms (GCM) 10K type strain sequencing project: providing services to taxonomists for standard genome sequencing and annotation.</title>
        <authorList>
            <consortium name="The Broad Institute Genomics Platform"/>
            <consortium name="The Broad Institute Genome Sequencing Center for Infectious Disease"/>
            <person name="Wu L."/>
            <person name="Ma J."/>
        </authorList>
    </citation>
    <scope>NUCLEOTIDE SEQUENCE [LARGE SCALE GENOMIC DNA]</scope>
    <source>
        <strain evidence="1 2">JCM 4542</strain>
    </source>
</reference>
<evidence type="ECO:0000313" key="2">
    <source>
        <dbReference type="Proteomes" id="UP001500886"/>
    </source>
</evidence>
<accession>A0ABN3U6V1</accession>
<dbReference type="Proteomes" id="UP001500886">
    <property type="component" value="Unassembled WGS sequence"/>
</dbReference>